<dbReference type="AlphaFoldDB" id="A0A448Z6U3"/>
<proteinExistence type="predicted"/>
<keyword evidence="2" id="KW-1185">Reference proteome</keyword>
<evidence type="ECO:0000313" key="1">
    <source>
        <dbReference type="EMBL" id="VEU37750.1"/>
    </source>
</evidence>
<protein>
    <submittedName>
        <fullName evidence="1">Uncharacterized protein</fullName>
    </submittedName>
</protein>
<sequence length="456" mass="48501">MEEQLALGTPESYENALKIYSEGGNSKSVAEVTLAAPLTAAVPKGTPIMGTNSNGNQVAGKAYEDNAAGATTFAVQYQTSDSQKNYVGCQVGALVSTNTDGCFAASGTLSIDGTDAAYTYDIATDNVAKRSIAGFSTSAQKKMAECANCPYKFYEQFYNYYGAYDYANQIVLAAFAGNKANLNNFDNDYSLYGNAGNEQIIKKGTAYMVIWMYVIREMEDALDDCKEECTIENCNDDPVHAWDEAVAFYTGTLEGEDGSGSGKLAYALADKRCANFKTCGEFGDETTGTSSVNTMMFDLFNKGQALIKNGKCSEARPIKEQIEQLMLVPLIQGSLRYAWKQDNEDYSEKSEAEGAIFAASVLPIVARCNSSAAATIADNMKVGNQGTTDFAAVKKAFESTYDCMGIPGYMVGGLYDSATGDYYAGAEPVGGASSSSSVSTMVAAGVAAATSMFLFL</sequence>
<gene>
    <name evidence="1" type="ORF">PSNMU_V1.4_AUG-EV-PASAV3_0045550</name>
</gene>
<dbReference type="OrthoDB" id="436015at2759"/>
<reference evidence="1 2" key="1">
    <citation type="submission" date="2019-01" db="EMBL/GenBank/DDBJ databases">
        <authorList>
            <person name="Ferrante I. M."/>
        </authorList>
    </citation>
    <scope>NUCLEOTIDE SEQUENCE [LARGE SCALE GENOMIC DNA]</scope>
    <source>
        <strain evidence="1 2">B856</strain>
    </source>
</reference>
<dbReference type="EMBL" id="CAACVS010000139">
    <property type="protein sequence ID" value="VEU37750.1"/>
    <property type="molecule type" value="Genomic_DNA"/>
</dbReference>
<organism evidence="1 2">
    <name type="scientific">Pseudo-nitzschia multistriata</name>
    <dbReference type="NCBI Taxonomy" id="183589"/>
    <lineage>
        <taxon>Eukaryota</taxon>
        <taxon>Sar</taxon>
        <taxon>Stramenopiles</taxon>
        <taxon>Ochrophyta</taxon>
        <taxon>Bacillariophyta</taxon>
        <taxon>Bacillariophyceae</taxon>
        <taxon>Bacillariophycidae</taxon>
        <taxon>Bacillariales</taxon>
        <taxon>Bacillariaceae</taxon>
        <taxon>Pseudo-nitzschia</taxon>
    </lineage>
</organism>
<dbReference type="Proteomes" id="UP000291116">
    <property type="component" value="Unassembled WGS sequence"/>
</dbReference>
<accession>A0A448Z6U3</accession>
<name>A0A448Z6U3_9STRA</name>
<evidence type="ECO:0000313" key="2">
    <source>
        <dbReference type="Proteomes" id="UP000291116"/>
    </source>
</evidence>